<organism evidence="1 2">
    <name type="scientific">Aspergillus brunneoviolaceus CBS 621.78</name>
    <dbReference type="NCBI Taxonomy" id="1450534"/>
    <lineage>
        <taxon>Eukaryota</taxon>
        <taxon>Fungi</taxon>
        <taxon>Dikarya</taxon>
        <taxon>Ascomycota</taxon>
        <taxon>Pezizomycotina</taxon>
        <taxon>Eurotiomycetes</taxon>
        <taxon>Eurotiomycetidae</taxon>
        <taxon>Eurotiales</taxon>
        <taxon>Aspergillaceae</taxon>
        <taxon>Aspergillus</taxon>
        <taxon>Aspergillus subgen. Circumdati</taxon>
    </lineage>
</organism>
<protein>
    <submittedName>
        <fullName evidence="1">Uncharacterized protein</fullName>
    </submittedName>
</protein>
<name>A0ACD1FV74_9EURO</name>
<reference evidence="1" key="1">
    <citation type="submission" date="2018-02" db="EMBL/GenBank/DDBJ databases">
        <title>The genomes of Aspergillus section Nigri reveals drivers in fungal speciation.</title>
        <authorList>
            <consortium name="DOE Joint Genome Institute"/>
            <person name="Vesth T.C."/>
            <person name="Nybo J."/>
            <person name="Theobald S."/>
            <person name="Brandl J."/>
            <person name="Frisvad J.C."/>
            <person name="Nielsen K.F."/>
            <person name="Lyhne E.K."/>
            <person name="Kogle M.E."/>
            <person name="Kuo A."/>
            <person name="Riley R."/>
            <person name="Clum A."/>
            <person name="Nolan M."/>
            <person name="Lipzen A."/>
            <person name="Salamov A."/>
            <person name="Henrissat B."/>
            <person name="Wiebenga A."/>
            <person name="De vries R.P."/>
            <person name="Grigoriev I.V."/>
            <person name="Mortensen U.H."/>
            <person name="Andersen M.R."/>
            <person name="Baker S.E."/>
        </authorList>
    </citation>
    <scope>NUCLEOTIDE SEQUENCE</scope>
    <source>
        <strain evidence="1">CBS 621.78</strain>
    </source>
</reference>
<accession>A0ACD1FV74</accession>
<proteinExistence type="predicted"/>
<evidence type="ECO:0000313" key="1">
    <source>
        <dbReference type="EMBL" id="RAH40848.1"/>
    </source>
</evidence>
<dbReference type="Proteomes" id="UP000249057">
    <property type="component" value="Unassembled WGS sequence"/>
</dbReference>
<evidence type="ECO:0000313" key="2">
    <source>
        <dbReference type="Proteomes" id="UP000249057"/>
    </source>
</evidence>
<keyword evidence="2" id="KW-1185">Reference proteome</keyword>
<dbReference type="EMBL" id="KZ825399">
    <property type="protein sequence ID" value="RAH40848.1"/>
    <property type="molecule type" value="Genomic_DNA"/>
</dbReference>
<gene>
    <name evidence="1" type="ORF">BO95DRAFT_468416</name>
</gene>
<sequence length="431" mass="50344">MERLPNELLLKIGKHTMDRWRPAKTLCSLTLCSRHLHALFQPLLLYHITPNSSIHVIHLIIRLWRHPELARQVRHLAASWLGCDGRPCKGLSEDETLGDEVVEFVDNALDEIFEPEEEDTRTKWREHLLIPCKEAWLGLLLVRTTHLKTIEFSRGSTGLMSDILRKAARRQRPFQRTPPFPHLQAVFVSFQTADTWVDPAFLQPFFYFPAVRKINGGPMGGSDRDGIETWSRDIRHCSRSVREFTIRPSWWCHSILDWLAASPALEHVALVFRLHPDEGHLPDKRKTLRTLHLQVEIPFAEDWRSVTNDTRPFGCLREFAVLEVLRIRWVHLLQAPPTTRVLRFRAKETQSLVGILPASLRRLEVLEIEEHNWIDVLLQLSRLVQHQASFPRLERVGVHVRDVDRDLRSLLRQEFAFTGIYLTVEVQESRW</sequence>